<sequence>MNRDRGQLLLVAGLGLALAFVVLALVLNAVVFTENLATRNHGETDDVVGHERAVEAGVGGLLVEANTYDDANATTVRAALEAGVGRWDANASLLTASSGTITAASVQSVENGTRIAQPTARNFSNDSGADDWTAAVDVNETRRFEAVVTPAGGDPLAFEVSDGSASWRVAVIDESSATNVSAFRNGSLVATHTRAAETVALDVTEGTVNGTRVANWTFAENVSAPYDVSVENGGNASGQYGFVVDVQDAEADVPSGTYASRGSGSPTAVPALYGATVDVTVRDDRVTYQTNVSVAPESSPSPAPWASPD</sequence>
<gene>
    <name evidence="1" type="ORF">ABSL23_09570</name>
</gene>
<dbReference type="GeneID" id="91109396"/>
<name>A0AAU8CB61_9EURY</name>
<evidence type="ECO:0008006" key="2">
    <source>
        <dbReference type="Google" id="ProtNLM"/>
    </source>
</evidence>
<dbReference type="AlphaFoldDB" id="A0AAU8CB61"/>
<proteinExistence type="predicted"/>
<evidence type="ECO:0000313" key="1">
    <source>
        <dbReference type="EMBL" id="XCF15496.1"/>
    </source>
</evidence>
<reference evidence="1" key="1">
    <citation type="submission" date="2024-06" db="EMBL/GenBank/DDBJ databases">
        <title>Genome Sequence of an extremely halophilic archaeon isolated from Permian era halite, Salado Formation, Carlsbad, New Mexico: Halobacterium sp. strain NMX12-1.</title>
        <authorList>
            <person name="Sotoa L."/>
            <person name="DasSarma P."/>
            <person name="Anton B.P."/>
            <person name="Vincze T."/>
            <person name="Verma I."/>
            <person name="Eralp B."/>
            <person name="Powers D.W."/>
            <person name="Dozier B.L."/>
            <person name="Roberts R.J."/>
            <person name="DasSarma S."/>
        </authorList>
    </citation>
    <scope>NUCLEOTIDE SEQUENCE</scope>
    <source>
        <strain evidence="1">NMX12-1</strain>
    </source>
</reference>
<accession>A0AAU8CB61</accession>
<dbReference type="KEGG" id="hanx:ABSL23_09570"/>
<dbReference type="EMBL" id="CP159204">
    <property type="protein sequence ID" value="XCF15496.1"/>
    <property type="molecule type" value="Genomic_DNA"/>
</dbReference>
<organism evidence="1">
    <name type="scientific">Halobacterium sp. NMX12-1</name>
    <dbReference type="NCBI Taxonomy" id="3166650"/>
    <lineage>
        <taxon>Archaea</taxon>
        <taxon>Methanobacteriati</taxon>
        <taxon>Methanobacteriota</taxon>
        <taxon>Stenosarchaea group</taxon>
        <taxon>Halobacteria</taxon>
        <taxon>Halobacteriales</taxon>
        <taxon>Halobacteriaceae</taxon>
        <taxon>Halobacterium</taxon>
    </lineage>
</organism>
<protein>
    <recommendedName>
        <fullName evidence="2">Flagellin</fullName>
    </recommendedName>
</protein>
<dbReference type="RefSeq" id="WP_353633554.1">
    <property type="nucleotide sequence ID" value="NZ_CP159204.1"/>
</dbReference>